<name>A0A917FFA3_9BACL</name>
<evidence type="ECO:0000313" key="1">
    <source>
        <dbReference type="EMBL" id="GGF72381.1"/>
    </source>
</evidence>
<sequence length="71" mass="7938">MTEITADHIRGIRVKVVNNNMNNKMLIRGTNAGNSRSFLRKKLCKSINKIINSAGKIISEGLNLNRAQVMK</sequence>
<dbReference type="EMBL" id="BMKR01000006">
    <property type="protein sequence ID" value="GGF72381.1"/>
    <property type="molecule type" value="Genomic_DNA"/>
</dbReference>
<proteinExistence type="predicted"/>
<gene>
    <name evidence="1" type="ORF">GCM10010912_16870</name>
</gene>
<reference evidence="1" key="2">
    <citation type="submission" date="2020-09" db="EMBL/GenBank/DDBJ databases">
        <authorList>
            <person name="Sun Q."/>
            <person name="Zhou Y."/>
        </authorList>
    </citation>
    <scope>NUCLEOTIDE SEQUENCE</scope>
    <source>
        <strain evidence="1">CGMCC 1.16134</strain>
    </source>
</reference>
<accession>A0A917FFA3</accession>
<reference evidence="1" key="1">
    <citation type="journal article" date="2014" name="Int. J. Syst. Evol. Microbiol.">
        <title>Complete genome sequence of Corynebacterium casei LMG S-19264T (=DSM 44701T), isolated from a smear-ripened cheese.</title>
        <authorList>
            <consortium name="US DOE Joint Genome Institute (JGI-PGF)"/>
            <person name="Walter F."/>
            <person name="Albersmeier A."/>
            <person name="Kalinowski J."/>
            <person name="Ruckert C."/>
        </authorList>
    </citation>
    <scope>NUCLEOTIDE SEQUENCE</scope>
    <source>
        <strain evidence="1">CGMCC 1.16134</strain>
    </source>
</reference>
<evidence type="ECO:0000313" key="2">
    <source>
        <dbReference type="Proteomes" id="UP000637643"/>
    </source>
</evidence>
<dbReference type="AlphaFoldDB" id="A0A917FFA3"/>
<keyword evidence="2" id="KW-1185">Reference proteome</keyword>
<comment type="caution">
    <text evidence="1">The sequence shown here is derived from an EMBL/GenBank/DDBJ whole genome shotgun (WGS) entry which is preliminary data.</text>
</comment>
<protein>
    <submittedName>
        <fullName evidence="1">Uncharacterized protein</fullName>
    </submittedName>
</protein>
<organism evidence="1 2">
    <name type="scientific">Paenibacillus albidus</name>
    <dbReference type="NCBI Taxonomy" id="2041023"/>
    <lineage>
        <taxon>Bacteria</taxon>
        <taxon>Bacillati</taxon>
        <taxon>Bacillota</taxon>
        <taxon>Bacilli</taxon>
        <taxon>Bacillales</taxon>
        <taxon>Paenibacillaceae</taxon>
        <taxon>Paenibacillus</taxon>
    </lineage>
</organism>
<dbReference type="Proteomes" id="UP000637643">
    <property type="component" value="Unassembled WGS sequence"/>
</dbReference>